<organism evidence="2 3">
    <name type="scientific">Chitinophaga jiangningensis</name>
    <dbReference type="NCBI Taxonomy" id="1419482"/>
    <lineage>
        <taxon>Bacteria</taxon>
        <taxon>Pseudomonadati</taxon>
        <taxon>Bacteroidota</taxon>
        <taxon>Chitinophagia</taxon>
        <taxon>Chitinophagales</taxon>
        <taxon>Chitinophagaceae</taxon>
        <taxon>Chitinophaga</taxon>
    </lineage>
</organism>
<dbReference type="SUPFAM" id="SSF143422">
    <property type="entry name" value="Transposase IS200-like"/>
    <property type="match status" value="1"/>
</dbReference>
<feature type="domain" description="Transposase IS200-like" evidence="1">
    <location>
        <begin position="99"/>
        <end position="241"/>
    </location>
</feature>
<dbReference type="PANTHER" id="PTHR36966">
    <property type="entry name" value="REP-ASSOCIATED TYROSINE TRANSPOSASE"/>
    <property type="match status" value="1"/>
</dbReference>
<dbReference type="PANTHER" id="PTHR36966:SF1">
    <property type="entry name" value="REP-ASSOCIATED TYROSINE TRANSPOSASE"/>
    <property type="match status" value="1"/>
</dbReference>
<dbReference type="STRING" id="1419482.SAMN05444266_1121"/>
<dbReference type="GO" id="GO:0043565">
    <property type="term" value="F:sequence-specific DNA binding"/>
    <property type="evidence" value="ECO:0007669"/>
    <property type="project" value="TreeGrafter"/>
</dbReference>
<evidence type="ECO:0000259" key="1">
    <source>
        <dbReference type="SMART" id="SM01321"/>
    </source>
</evidence>
<feature type="non-terminal residue" evidence="2">
    <location>
        <position position="1"/>
    </location>
</feature>
<dbReference type="InterPro" id="IPR002686">
    <property type="entry name" value="Transposase_17"/>
</dbReference>
<evidence type="ECO:0000313" key="3">
    <source>
        <dbReference type="Proteomes" id="UP000184420"/>
    </source>
</evidence>
<dbReference type="Gene3D" id="3.30.70.1290">
    <property type="entry name" value="Transposase IS200-like"/>
    <property type="match status" value="1"/>
</dbReference>
<sequence>SDKFTNGKEVIRIFIVKIFIKCMHCTNLKVSTPLIKMVIKLNKNSIVVAQPKFKIYRTLLCTFCLLTSQCEIMLIENSKSDRFNHYRISTPRLIGWNYANASPYFITICTKDRVNYFGKIVSDRLIPTTMGKIVESEWRRTFDMRTDMNLEMDKYVIMPNHFHAIVIIGINKHNQETHSSTGNKIGPQSNNLPAIVRGFKGSVTSYARLHHLPFAWQPRYHEHIIKDDASYRNIAEYIENNPVTWSLDKFFSP</sequence>
<protein>
    <submittedName>
        <fullName evidence="2">REP element-mobilizing transposase RayT</fullName>
    </submittedName>
</protein>
<dbReference type="InterPro" id="IPR052715">
    <property type="entry name" value="RAYT_transposase"/>
</dbReference>
<dbReference type="EMBL" id="FRBL01000012">
    <property type="protein sequence ID" value="SHM84137.1"/>
    <property type="molecule type" value="Genomic_DNA"/>
</dbReference>
<dbReference type="SMART" id="SM01321">
    <property type="entry name" value="Y1_Tnp"/>
    <property type="match status" value="1"/>
</dbReference>
<evidence type="ECO:0000313" key="2">
    <source>
        <dbReference type="EMBL" id="SHM84137.1"/>
    </source>
</evidence>
<accession>A0A1M7M1S7</accession>
<proteinExistence type="predicted"/>
<gene>
    <name evidence="2" type="ORF">SAMN05444266_1121</name>
</gene>
<keyword evidence="3" id="KW-1185">Reference proteome</keyword>
<name>A0A1M7M1S7_9BACT</name>
<reference evidence="2 3" key="1">
    <citation type="submission" date="2016-11" db="EMBL/GenBank/DDBJ databases">
        <authorList>
            <person name="Jaros S."/>
            <person name="Januszkiewicz K."/>
            <person name="Wedrychowicz H."/>
        </authorList>
    </citation>
    <scope>NUCLEOTIDE SEQUENCE [LARGE SCALE GENOMIC DNA]</scope>
    <source>
        <strain evidence="2 3">DSM 27406</strain>
    </source>
</reference>
<dbReference type="InterPro" id="IPR036515">
    <property type="entry name" value="Transposase_17_sf"/>
</dbReference>
<dbReference type="RefSeq" id="WP_218588110.1">
    <property type="nucleotide sequence ID" value="NZ_FRBL01000012.1"/>
</dbReference>
<dbReference type="Proteomes" id="UP000184420">
    <property type="component" value="Unassembled WGS sequence"/>
</dbReference>
<dbReference type="AlphaFoldDB" id="A0A1M7M1S7"/>
<dbReference type="GO" id="GO:0006313">
    <property type="term" value="P:DNA transposition"/>
    <property type="evidence" value="ECO:0007669"/>
    <property type="project" value="InterPro"/>
</dbReference>
<dbReference type="GO" id="GO:0004803">
    <property type="term" value="F:transposase activity"/>
    <property type="evidence" value="ECO:0007669"/>
    <property type="project" value="InterPro"/>
</dbReference>